<feature type="region of interest" description="Disordered" evidence="1">
    <location>
        <begin position="1"/>
        <end position="26"/>
    </location>
</feature>
<dbReference type="Pfam" id="PF19060">
    <property type="entry name" value="DVNP"/>
    <property type="match status" value="1"/>
</dbReference>
<organism evidence="2">
    <name type="scientific">viral metagenome</name>
    <dbReference type="NCBI Taxonomy" id="1070528"/>
    <lineage>
        <taxon>unclassified sequences</taxon>
        <taxon>metagenomes</taxon>
        <taxon>organismal metagenomes</taxon>
    </lineage>
</organism>
<protein>
    <submittedName>
        <fullName evidence="2">Uncharacterized protein</fullName>
    </submittedName>
</protein>
<reference evidence="2" key="1">
    <citation type="journal article" date="2020" name="Nature">
        <title>Giant virus diversity and host interactions through global metagenomics.</title>
        <authorList>
            <person name="Schulz F."/>
            <person name="Roux S."/>
            <person name="Paez-Espino D."/>
            <person name="Jungbluth S."/>
            <person name="Walsh D.A."/>
            <person name="Denef V.J."/>
            <person name="McMahon K.D."/>
            <person name="Konstantinidis K.T."/>
            <person name="Eloe-Fadrosh E.A."/>
            <person name="Kyrpides N.C."/>
            <person name="Woyke T."/>
        </authorList>
    </citation>
    <scope>NUCLEOTIDE SEQUENCE</scope>
    <source>
        <strain evidence="2">GVMAG-M-3300023174-176</strain>
    </source>
</reference>
<proteinExistence type="predicted"/>
<dbReference type="GO" id="GO:0051276">
    <property type="term" value="P:chromosome organization"/>
    <property type="evidence" value="ECO:0007669"/>
    <property type="project" value="InterPro"/>
</dbReference>
<dbReference type="EMBL" id="MN739613">
    <property type="protein sequence ID" value="QHT15454.1"/>
    <property type="molecule type" value="Genomic_DNA"/>
</dbReference>
<evidence type="ECO:0000256" key="1">
    <source>
        <dbReference type="SAM" id="MobiDB-lite"/>
    </source>
</evidence>
<dbReference type="InterPro" id="IPR043928">
    <property type="entry name" value="DNVP"/>
</dbReference>
<sequence>MNHSKTVGSKAEVFHGTAKHTSGGLHKKDLIKNKAGRIVSRKKMAAGKKAIKRLFAAGYKPTKGKFTAMRKGMRTTRRKGMRGGADALGMAASASKVGATQALTTFMDMAKGMKM</sequence>
<evidence type="ECO:0000313" key="2">
    <source>
        <dbReference type="EMBL" id="QHT15454.1"/>
    </source>
</evidence>
<dbReference type="GO" id="GO:0003677">
    <property type="term" value="F:DNA binding"/>
    <property type="evidence" value="ECO:0007669"/>
    <property type="project" value="InterPro"/>
</dbReference>
<accession>A0A6C0DGW0</accession>
<dbReference type="AlphaFoldDB" id="A0A6C0DGW0"/>
<name>A0A6C0DGW0_9ZZZZ</name>